<gene>
    <name evidence="1" type="ORF">GCM10017771_18410</name>
</gene>
<accession>A0A919GIJ8</accession>
<protein>
    <submittedName>
        <fullName evidence="1">Uncharacterized protein</fullName>
    </submittedName>
</protein>
<dbReference type="Gene3D" id="3.40.50.300">
    <property type="entry name" value="P-loop containing nucleotide triphosphate hydrolases"/>
    <property type="match status" value="1"/>
</dbReference>
<reference evidence="1" key="2">
    <citation type="submission" date="2020-09" db="EMBL/GenBank/DDBJ databases">
        <authorList>
            <person name="Sun Q."/>
            <person name="Zhou Y."/>
        </authorList>
    </citation>
    <scope>NUCLEOTIDE SEQUENCE</scope>
    <source>
        <strain evidence="1">CGMCC 4.7403</strain>
    </source>
</reference>
<dbReference type="RefSeq" id="WP_229913696.1">
    <property type="nucleotide sequence ID" value="NZ_BNAT01000005.1"/>
</dbReference>
<name>A0A919GIJ8_9ACTN</name>
<organism evidence="1 2">
    <name type="scientific">Streptomyces capitiformicae</name>
    <dbReference type="NCBI Taxonomy" id="2014920"/>
    <lineage>
        <taxon>Bacteria</taxon>
        <taxon>Bacillati</taxon>
        <taxon>Actinomycetota</taxon>
        <taxon>Actinomycetes</taxon>
        <taxon>Kitasatosporales</taxon>
        <taxon>Streptomycetaceae</taxon>
        <taxon>Streptomyces</taxon>
    </lineage>
</organism>
<evidence type="ECO:0000313" key="1">
    <source>
        <dbReference type="EMBL" id="GHH85460.1"/>
    </source>
</evidence>
<sequence>MRIAFADKGCSGWTTLSVLFSRHLARSGAPFLAIDGDINQHLADALDLDEDEFFTALPLSARTGEIKDYLRGTNPRILSRDAMIETTPPIALCEQSLFVRAQEQGRDAGELELHNARAGPAAWGRGRPAQGLESVPAARRQFHLRNATAWAAFFSYVAFPAYLKTLGALDEEAAHPSRR</sequence>
<evidence type="ECO:0000313" key="2">
    <source>
        <dbReference type="Proteomes" id="UP000603227"/>
    </source>
</evidence>
<keyword evidence="2" id="KW-1185">Reference proteome</keyword>
<dbReference type="InterPro" id="IPR027417">
    <property type="entry name" value="P-loop_NTPase"/>
</dbReference>
<comment type="caution">
    <text evidence="1">The sequence shown here is derived from an EMBL/GenBank/DDBJ whole genome shotgun (WGS) entry which is preliminary data.</text>
</comment>
<dbReference type="SUPFAM" id="SSF52540">
    <property type="entry name" value="P-loop containing nucleoside triphosphate hydrolases"/>
    <property type="match status" value="1"/>
</dbReference>
<dbReference type="EMBL" id="BNAT01000005">
    <property type="protein sequence ID" value="GHH85460.1"/>
    <property type="molecule type" value="Genomic_DNA"/>
</dbReference>
<dbReference type="Proteomes" id="UP000603227">
    <property type="component" value="Unassembled WGS sequence"/>
</dbReference>
<dbReference type="AlphaFoldDB" id="A0A919GIJ8"/>
<proteinExistence type="predicted"/>
<reference evidence="1" key="1">
    <citation type="journal article" date="2014" name="Int. J. Syst. Evol. Microbiol.">
        <title>Complete genome sequence of Corynebacterium casei LMG S-19264T (=DSM 44701T), isolated from a smear-ripened cheese.</title>
        <authorList>
            <consortium name="US DOE Joint Genome Institute (JGI-PGF)"/>
            <person name="Walter F."/>
            <person name="Albersmeier A."/>
            <person name="Kalinowski J."/>
            <person name="Ruckert C."/>
        </authorList>
    </citation>
    <scope>NUCLEOTIDE SEQUENCE</scope>
    <source>
        <strain evidence="1">CGMCC 4.7403</strain>
    </source>
</reference>